<evidence type="ECO:0000259" key="8">
    <source>
        <dbReference type="Pfam" id="PF17917"/>
    </source>
</evidence>
<dbReference type="GO" id="GO:0004519">
    <property type="term" value="F:endonuclease activity"/>
    <property type="evidence" value="ECO:0007669"/>
    <property type="project" value="UniProtKB-KW"/>
</dbReference>
<dbReference type="Pfam" id="PF17917">
    <property type="entry name" value="RT_RNaseH"/>
    <property type="match status" value="1"/>
</dbReference>
<dbReference type="Pfam" id="PF00078">
    <property type="entry name" value="RVT_1"/>
    <property type="match status" value="1"/>
</dbReference>
<dbReference type="PANTHER" id="PTHR37984">
    <property type="entry name" value="PROTEIN CBG26694"/>
    <property type="match status" value="1"/>
</dbReference>
<feature type="domain" description="Reverse transcriptase RNase H-like" evidence="8">
    <location>
        <begin position="495"/>
        <end position="593"/>
    </location>
</feature>
<dbReference type="EMBL" id="BSXT01002549">
    <property type="protein sequence ID" value="GMF49586.1"/>
    <property type="molecule type" value="Genomic_DNA"/>
</dbReference>
<name>A0A9W6Y126_9STRA</name>
<protein>
    <submittedName>
        <fullName evidence="9">Unnamed protein product</fullName>
    </submittedName>
</protein>
<evidence type="ECO:0000313" key="9">
    <source>
        <dbReference type="EMBL" id="GMF49586.1"/>
    </source>
</evidence>
<dbReference type="CDD" id="cd01647">
    <property type="entry name" value="RT_LTR"/>
    <property type="match status" value="1"/>
</dbReference>
<evidence type="ECO:0000256" key="5">
    <source>
        <dbReference type="ARBA" id="ARBA00022801"/>
    </source>
</evidence>
<dbReference type="PANTHER" id="PTHR37984:SF5">
    <property type="entry name" value="PROTEIN NYNRIN-LIKE"/>
    <property type="match status" value="1"/>
</dbReference>
<keyword evidence="2" id="KW-0548">Nucleotidyltransferase</keyword>
<feature type="domain" description="Reverse transcriptase" evidence="7">
    <location>
        <begin position="215"/>
        <end position="310"/>
    </location>
</feature>
<dbReference type="InterPro" id="IPR041373">
    <property type="entry name" value="RT_RNaseH"/>
</dbReference>
<keyword evidence="6" id="KW-0695">RNA-directed DNA polymerase</keyword>
<dbReference type="InterPro" id="IPR043128">
    <property type="entry name" value="Rev_trsase/Diguanyl_cyclase"/>
</dbReference>
<keyword evidence="1" id="KW-0808">Transferase</keyword>
<keyword evidence="3" id="KW-0540">Nuclease</keyword>
<evidence type="ECO:0000256" key="3">
    <source>
        <dbReference type="ARBA" id="ARBA00022722"/>
    </source>
</evidence>
<dbReference type="Gene3D" id="3.30.70.270">
    <property type="match status" value="2"/>
</dbReference>
<dbReference type="AlphaFoldDB" id="A0A9W6Y126"/>
<comment type="caution">
    <text evidence="9">The sequence shown here is derived from an EMBL/GenBank/DDBJ whole genome shotgun (WGS) entry which is preliminary data.</text>
</comment>
<dbReference type="GO" id="GO:0016787">
    <property type="term" value="F:hydrolase activity"/>
    <property type="evidence" value="ECO:0007669"/>
    <property type="project" value="UniProtKB-KW"/>
</dbReference>
<evidence type="ECO:0000256" key="6">
    <source>
        <dbReference type="ARBA" id="ARBA00022918"/>
    </source>
</evidence>
<dbReference type="InterPro" id="IPR050951">
    <property type="entry name" value="Retrovirus_Pol_polyprotein"/>
</dbReference>
<keyword evidence="4" id="KW-0255">Endonuclease</keyword>
<organism evidence="9 10">
    <name type="scientific">Phytophthora fragariaefolia</name>
    <dbReference type="NCBI Taxonomy" id="1490495"/>
    <lineage>
        <taxon>Eukaryota</taxon>
        <taxon>Sar</taxon>
        <taxon>Stramenopiles</taxon>
        <taxon>Oomycota</taxon>
        <taxon>Peronosporomycetes</taxon>
        <taxon>Peronosporales</taxon>
        <taxon>Peronosporaceae</taxon>
        <taxon>Phytophthora</taxon>
    </lineage>
</organism>
<evidence type="ECO:0000256" key="1">
    <source>
        <dbReference type="ARBA" id="ARBA00022679"/>
    </source>
</evidence>
<keyword evidence="5" id="KW-0378">Hydrolase</keyword>
<keyword evidence="10" id="KW-1185">Reference proteome</keyword>
<dbReference type="GO" id="GO:0003964">
    <property type="term" value="F:RNA-directed DNA polymerase activity"/>
    <property type="evidence" value="ECO:0007669"/>
    <property type="project" value="UniProtKB-KW"/>
</dbReference>
<accession>A0A9W6Y126</accession>
<dbReference type="OrthoDB" id="1938096at2759"/>
<reference evidence="9" key="1">
    <citation type="submission" date="2023-04" db="EMBL/GenBank/DDBJ databases">
        <title>Phytophthora fragariaefolia NBRC 109709.</title>
        <authorList>
            <person name="Ichikawa N."/>
            <person name="Sato H."/>
            <person name="Tonouchi N."/>
        </authorList>
    </citation>
    <scope>NUCLEOTIDE SEQUENCE</scope>
    <source>
        <strain evidence="9">NBRC 109709</strain>
    </source>
</reference>
<dbReference type="SUPFAM" id="SSF56672">
    <property type="entry name" value="DNA/RNA polymerases"/>
    <property type="match status" value="1"/>
</dbReference>
<dbReference type="InterPro" id="IPR043502">
    <property type="entry name" value="DNA/RNA_pol_sf"/>
</dbReference>
<dbReference type="Proteomes" id="UP001165121">
    <property type="component" value="Unassembled WGS sequence"/>
</dbReference>
<dbReference type="InterPro" id="IPR000477">
    <property type="entry name" value="RT_dom"/>
</dbReference>
<sequence>MTVYVSKFGEGLIVLLGVNFMYAAGMRRKDVLEVDSAGETDDLLERAEDDDTPECSDLPHFQDGLDESDEIEDCPSQAMPEKTLYKLEQEYVRRMWVSLEDLDLEPAGYIQEGSELMSQLRDEIAMLPELNDLSPECDIAKADVGEPGHTTPNEDRKCVVCVLDVGDAKRISQRPRSIAPHLMQKVYELLKQLLETKLIENSESPWASPIVIVLKKNGVDIRMCIYYRVVNGFIMMSNYPLHLIDDLLIGFETARWFMSLDMVRGFRADTMTERAKLISAFVCPFGHFQWVRMPFGLKNAPLIDEAVINNCLWGFVRLPPEKEKPADPDLLEFLGLEINERWESDREKSGSKVPVLSDVVTVSQRNFPAPPQMGPVLGRSSYIDDIAHGAPTWDQLCADLDALLFRSVPKDFEQRLIIAMGVRKLPFPKTLKGGQSFLGSLNYYHKFIEDYPVVAVLYELTDTQVRAGRDLPRANEAFESLIRKIVSTPLLRHPDRTKPYVTIPHANKWAACAVLGQEFDGVIQSVKFTGRVQTGSEVRYHIAEKEVVAIMIVLEVLQTIVENCHIMVYTGYSVLSWLMESKSANGRCMRWVLTDGNPRISHNDKFLDVTFRHELHSFDKAMVRDVIHRDIFQDEILCAHSMPTSISALITGGALTHPLVGMSASTASSRCSRVVIPAPRIDARPSSSLWTFRQQVQGLFSCSQPNLLRRLAEALRVKFKSVKLVHVKRDYNQAANYLTSKPLVLGESWQVEDAEQLIHLEQNPPDEVTLNDDRPGSESAPLPMAARVMAAVVTRSRAQKEDDQRGPMGPLEYQVGRWRRIKTHQESDLRSKNLIKFLN</sequence>
<dbReference type="Gene3D" id="3.10.10.10">
    <property type="entry name" value="HIV Type 1 Reverse Transcriptase, subunit A, domain 1"/>
    <property type="match status" value="1"/>
</dbReference>
<evidence type="ECO:0000259" key="7">
    <source>
        <dbReference type="Pfam" id="PF00078"/>
    </source>
</evidence>
<evidence type="ECO:0000256" key="4">
    <source>
        <dbReference type="ARBA" id="ARBA00022759"/>
    </source>
</evidence>
<evidence type="ECO:0000313" key="10">
    <source>
        <dbReference type="Proteomes" id="UP001165121"/>
    </source>
</evidence>
<gene>
    <name evidence="9" type="ORF">Pfra01_001962500</name>
</gene>
<proteinExistence type="predicted"/>
<evidence type="ECO:0000256" key="2">
    <source>
        <dbReference type="ARBA" id="ARBA00022695"/>
    </source>
</evidence>